<dbReference type="Proteomes" id="UP000268908">
    <property type="component" value="Unassembled WGS sequence"/>
</dbReference>
<dbReference type="Gene3D" id="3.40.50.2000">
    <property type="entry name" value="Glycogen Phosphorylase B"/>
    <property type="match status" value="1"/>
</dbReference>
<feature type="repeat" description="TPR" evidence="1">
    <location>
        <begin position="117"/>
        <end position="150"/>
    </location>
</feature>
<dbReference type="SMART" id="SM00386">
    <property type="entry name" value="HAT"/>
    <property type="match status" value="3"/>
</dbReference>
<dbReference type="PROSITE" id="PS50293">
    <property type="entry name" value="TPR_REGION"/>
    <property type="match status" value="2"/>
</dbReference>
<proteinExistence type="predicted"/>
<organism evidence="2 3">
    <name type="scientific">Sulfurisoma sediminicola</name>
    <dbReference type="NCBI Taxonomy" id="1381557"/>
    <lineage>
        <taxon>Bacteria</taxon>
        <taxon>Pseudomonadati</taxon>
        <taxon>Pseudomonadota</taxon>
        <taxon>Betaproteobacteria</taxon>
        <taxon>Nitrosomonadales</taxon>
        <taxon>Sterolibacteriaceae</taxon>
        <taxon>Sulfurisoma</taxon>
    </lineage>
</organism>
<keyword evidence="1" id="KW-0802">TPR repeat</keyword>
<dbReference type="InterPro" id="IPR011990">
    <property type="entry name" value="TPR-like_helical_dom_sf"/>
</dbReference>
<name>A0A497XCP7_9PROT</name>
<sequence length="576" mass="64088">MSRSGNLDRSTLAGLPPRYAAVVTLLQEGKARDAAEHCKAILQRDPCDAEAYHLLGLAAASASSMEDACENFRQAAVLAPRNPTYFFNLGNAYTRLGRHAEGAAAFRNALESAPEEASCWFNLGNAEHARGDNAAADAAFQRAVEIKPDYVRAWLNLGNVRRELGRYAEAQAALEQAIRLEPESSGAVNNLGNLLREIGRPEEARKVLEDLLRRSARHFRAWNNYGSALRESGHLEESIKAYRQAIALQPDHAQAHLNLSMALLAAGQFDEGWKEYEWRWKAARETKGYQRDFKEPLWQGQPLHGETILLHAEQGLGDALQFVRYAPLVAARGGRVIVECQGELKGIFGRMPGIAVVVARGEPLPPFDLQCPMMSLPLAFRTDAQSIPAEIPYLAPDPAKVAAWREYFGRETRPKVGLVWAGNPRRHDPVSNMIDRRRSFNLEQMRPLLEQPGFAFYSLQKGEAQTELARWLGRIEDIGSRFADFDDTAAAVSQLDLVITVDTSVAHIVGALGRPVWMLSRFDACWRWGPMGETSAWYPTMTVFRQERYGDWSAPLAKAAQRLAGEWMPAKPSSPC</sequence>
<dbReference type="PANTHER" id="PTHR44809:SF1">
    <property type="entry name" value="PROTEIN O-MANNOSYL-TRANSFERASE TMTC1"/>
    <property type="match status" value="1"/>
</dbReference>
<evidence type="ECO:0000256" key="1">
    <source>
        <dbReference type="PROSITE-ProRule" id="PRU00339"/>
    </source>
</evidence>
<keyword evidence="3" id="KW-1185">Reference proteome</keyword>
<dbReference type="PROSITE" id="PS50005">
    <property type="entry name" value="TPR"/>
    <property type="match status" value="5"/>
</dbReference>
<evidence type="ECO:0000313" key="2">
    <source>
        <dbReference type="EMBL" id="RLJ64732.1"/>
    </source>
</evidence>
<dbReference type="SUPFAM" id="SSF48452">
    <property type="entry name" value="TPR-like"/>
    <property type="match status" value="2"/>
</dbReference>
<dbReference type="SUPFAM" id="SSF53756">
    <property type="entry name" value="UDP-Glycosyltransferase/glycogen phosphorylase"/>
    <property type="match status" value="1"/>
</dbReference>
<dbReference type="PANTHER" id="PTHR44809">
    <property type="match status" value="1"/>
</dbReference>
<dbReference type="Pfam" id="PF13414">
    <property type="entry name" value="TPR_11"/>
    <property type="match status" value="1"/>
</dbReference>
<dbReference type="InterPro" id="IPR003107">
    <property type="entry name" value="HAT"/>
</dbReference>
<dbReference type="GO" id="GO:0006396">
    <property type="term" value="P:RNA processing"/>
    <property type="evidence" value="ECO:0007669"/>
    <property type="project" value="InterPro"/>
</dbReference>
<evidence type="ECO:0000313" key="3">
    <source>
        <dbReference type="Proteomes" id="UP000268908"/>
    </source>
</evidence>
<dbReference type="InterPro" id="IPR019734">
    <property type="entry name" value="TPR_rpt"/>
</dbReference>
<gene>
    <name evidence="2" type="ORF">DFR35_1378</name>
</gene>
<accession>A0A497XCP7</accession>
<dbReference type="EMBL" id="RCCI01000005">
    <property type="protein sequence ID" value="RLJ64732.1"/>
    <property type="molecule type" value="Genomic_DNA"/>
</dbReference>
<feature type="repeat" description="TPR" evidence="1">
    <location>
        <begin position="83"/>
        <end position="116"/>
    </location>
</feature>
<feature type="repeat" description="TPR" evidence="1">
    <location>
        <begin position="49"/>
        <end position="82"/>
    </location>
</feature>
<dbReference type="SMART" id="SM00028">
    <property type="entry name" value="TPR"/>
    <property type="match status" value="6"/>
</dbReference>
<dbReference type="InterPro" id="IPR052943">
    <property type="entry name" value="TMTC_O-mannosyl-trnsfr"/>
</dbReference>
<dbReference type="RefSeq" id="WP_121241005.1">
    <property type="nucleotide sequence ID" value="NZ_BHVV01000006.1"/>
</dbReference>
<protein>
    <submittedName>
        <fullName evidence="2">Tetratricopeptide (TPR) repeat protein</fullName>
    </submittedName>
</protein>
<dbReference type="Pfam" id="PF13432">
    <property type="entry name" value="TPR_16"/>
    <property type="match status" value="3"/>
</dbReference>
<comment type="caution">
    <text evidence="2">The sequence shown here is derived from an EMBL/GenBank/DDBJ whole genome shotgun (WGS) entry which is preliminary data.</text>
</comment>
<feature type="repeat" description="TPR" evidence="1">
    <location>
        <begin position="219"/>
        <end position="252"/>
    </location>
</feature>
<feature type="repeat" description="TPR" evidence="1">
    <location>
        <begin position="151"/>
        <end position="184"/>
    </location>
</feature>
<dbReference type="AlphaFoldDB" id="A0A497XCP7"/>
<dbReference type="Gene3D" id="1.25.40.10">
    <property type="entry name" value="Tetratricopeptide repeat domain"/>
    <property type="match status" value="3"/>
</dbReference>
<dbReference type="OrthoDB" id="9814129at2"/>
<reference evidence="2 3" key="1">
    <citation type="submission" date="2018-10" db="EMBL/GenBank/DDBJ databases">
        <title>Genomic Encyclopedia of Type Strains, Phase IV (KMG-IV): sequencing the most valuable type-strain genomes for metagenomic binning, comparative biology and taxonomic classification.</title>
        <authorList>
            <person name="Goeker M."/>
        </authorList>
    </citation>
    <scope>NUCLEOTIDE SEQUENCE [LARGE SCALE GENOMIC DNA]</scope>
    <source>
        <strain evidence="2 3">DSM 26916</strain>
    </source>
</reference>